<dbReference type="AlphaFoldDB" id="A0A1M5XJ91"/>
<feature type="transmembrane region" description="Helical" evidence="1">
    <location>
        <begin position="39"/>
        <end position="60"/>
    </location>
</feature>
<evidence type="ECO:0000313" key="2">
    <source>
        <dbReference type="EMBL" id="SHH99881.1"/>
    </source>
</evidence>
<protein>
    <recommendedName>
        <fullName evidence="4">RDD family protein</fullName>
    </recommendedName>
</protein>
<name>A0A1M5XJ91_9CLOT</name>
<dbReference type="Proteomes" id="UP000184241">
    <property type="component" value="Unassembled WGS sequence"/>
</dbReference>
<proteinExistence type="predicted"/>
<dbReference type="EMBL" id="FQXU01000005">
    <property type="protein sequence ID" value="SHH99881.1"/>
    <property type="molecule type" value="Genomic_DNA"/>
</dbReference>
<feature type="transmembrane region" description="Helical" evidence="1">
    <location>
        <begin position="66"/>
        <end position="83"/>
    </location>
</feature>
<reference evidence="2 3" key="1">
    <citation type="submission" date="2016-11" db="EMBL/GenBank/DDBJ databases">
        <authorList>
            <person name="Jaros S."/>
            <person name="Januszkiewicz K."/>
            <person name="Wedrychowicz H."/>
        </authorList>
    </citation>
    <scope>NUCLEOTIDE SEQUENCE [LARGE SCALE GENOMIC DNA]</scope>
    <source>
        <strain evidence="2 3">DSM 6191</strain>
    </source>
</reference>
<keyword evidence="1" id="KW-0472">Membrane</keyword>
<evidence type="ECO:0000256" key="1">
    <source>
        <dbReference type="SAM" id="Phobius"/>
    </source>
</evidence>
<keyword evidence="1" id="KW-0812">Transmembrane</keyword>
<evidence type="ECO:0008006" key="4">
    <source>
        <dbReference type="Google" id="ProtNLM"/>
    </source>
</evidence>
<dbReference type="RefSeq" id="WP_073018195.1">
    <property type="nucleotide sequence ID" value="NZ_FQXU01000005.1"/>
</dbReference>
<keyword evidence="1" id="KW-1133">Transmembrane helix</keyword>
<organism evidence="2 3">
    <name type="scientific">Clostridium intestinale DSM 6191</name>
    <dbReference type="NCBI Taxonomy" id="1121320"/>
    <lineage>
        <taxon>Bacteria</taxon>
        <taxon>Bacillati</taxon>
        <taxon>Bacillota</taxon>
        <taxon>Clostridia</taxon>
        <taxon>Eubacteriales</taxon>
        <taxon>Clostridiaceae</taxon>
        <taxon>Clostridium</taxon>
    </lineage>
</organism>
<gene>
    <name evidence="2" type="ORF">SAMN02745941_01461</name>
</gene>
<sequence length="100" mass="11321">MDNNEGIVKEVAKEENSNKKNGEIGFFGRLIISIADQTIVAFLAFILFFIVSLILKVIGYKIVVEIGIYFFTYVTSNILYYTITKNSLGRTLGEKIFNVQ</sequence>
<evidence type="ECO:0000313" key="3">
    <source>
        <dbReference type="Proteomes" id="UP000184241"/>
    </source>
</evidence>
<accession>A0A1M5XJ91</accession>